<keyword evidence="4" id="KW-0813">Transport</keyword>
<dbReference type="KEGG" id="mars:A8C75_06540"/>
<organism evidence="9 10">
    <name type="scientific">Marinobacterium aestuarii</name>
    <dbReference type="NCBI Taxonomy" id="1821621"/>
    <lineage>
        <taxon>Bacteria</taxon>
        <taxon>Pseudomonadati</taxon>
        <taxon>Pseudomonadota</taxon>
        <taxon>Gammaproteobacteria</taxon>
        <taxon>Oceanospirillales</taxon>
        <taxon>Oceanospirillaceae</taxon>
        <taxon>Marinobacterium</taxon>
    </lineage>
</organism>
<dbReference type="GO" id="GO:0005886">
    <property type="term" value="C:plasma membrane"/>
    <property type="evidence" value="ECO:0007669"/>
    <property type="project" value="UniProtKB-SubCell"/>
</dbReference>
<dbReference type="InterPro" id="IPR050183">
    <property type="entry name" value="DsbB"/>
</dbReference>
<evidence type="ECO:0000256" key="3">
    <source>
        <dbReference type="ARBA" id="ARBA00022692"/>
    </source>
</evidence>
<keyword evidence="2" id="KW-1003">Cell membrane</keyword>
<evidence type="ECO:0008006" key="11">
    <source>
        <dbReference type="Google" id="ProtNLM"/>
    </source>
</evidence>
<keyword evidence="5 8" id="KW-1133">Transmembrane helix</keyword>
<keyword evidence="3 8" id="KW-0812">Transmembrane</keyword>
<protein>
    <recommendedName>
        <fullName evidence="11">Disulfide bond formation protein B</fullName>
    </recommendedName>
</protein>
<evidence type="ECO:0000256" key="8">
    <source>
        <dbReference type="SAM" id="Phobius"/>
    </source>
</evidence>
<dbReference type="GO" id="GO:0015035">
    <property type="term" value="F:protein-disulfide reductase activity"/>
    <property type="evidence" value="ECO:0007669"/>
    <property type="project" value="InterPro"/>
</dbReference>
<dbReference type="Pfam" id="PF02600">
    <property type="entry name" value="DsbB"/>
    <property type="match status" value="1"/>
</dbReference>
<dbReference type="InterPro" id="IPR023380">
    <property type="entry name" value="DsbB-like_sf"/>
</dbReference>
<dbReference type="STRING" id="1821621.A8C75_06540"/>
<dbReference type="InterPro" id="IPR003752">
    <property type="entry name" value="DiS_bond_form_DsbB/BdbC"/>
</dbReference>
<keyword evidence="7" id="KW-0676">Redox-active center</keyword>
<feature type="transmembrane region" description="Helical" evidence="8">
    <location>
        <begin position="139"/>
        <end position="157"/>
    </location>
</feature>
<name>A0A1A9EVI7_9GAMM</name>
<dbReference type="AlphaFoldDB" id="A0A1A9EVI7"/>
<keyword evidence="4" id="KW-0249">Electron transport</keyword>
<proteinExistence type="predicted"/>
<feature type="transmembrane region" description="Helical" evidence="8">
    <location>
        <begin position="78"/>
        <end position="97"/>
    </location>
</feature>
<feature type="transmembrane region" description="Helical" evidence="8">
    <location>
        <begin position="12"/>
        <end position="35"/>
    </location>
</feature>
<accession>A0A1A9EVI7</accession>
<evidence type="ECO:0000256" key="6">
    <source>
        <dbReference type="ARBA" id="ARBA00023136"/>
    </source>
</evidence>
<dbReference type="PANTHER" id="PTHR36570:SF3">
    <property type="entry name" value="DISULFIDE BOND FORMATION PROTEIN B"/>
    <property type="match status" value="1"/>
</dbReference>
<feature type="transmembrane region" description="Helical" evidence="8">
    <location>
        <begin position="47"/>
        <end position="66"/>
    </location>
</feature>
<dbReference type="Proteomes" id="UP000078070">
    <property type="component" value="Chromosome"/>
</dbReference>
<dbReference type="EMBL" id="CP015839">
    <property type="protein sequence ID" value="ANG62184.1"/>
    <property type="molecule type" value="Genomic_DNA"/>
</dbReference>
<dbReference type="Gene3D" id="1.20.1550.10">
    <property type="entry name" value="DsbB-like"/>
    <property type="match status" value="1"/>
</dbReference>
<reference evidence="9 10" key="2">
    <citation type="journal article" date="2018" name="Int. J. Syst. Evol. Microbiol.">
        <title>Marinobacterium aestuarii sp. nov., a benzene-degrading marine bacterium isolated from estuary sediment.</title>
        <authorList>
            <person name="Bae S.S."/>
            <person name="Jung J."/>
            <person name="Chung D."/>
            <person name="Baek K."/>
        </authorList>
    </citation>
    <scope>NUCLEOTIDE SEQUENCE [LARGE SCALE GENOMIC DNA]</scope>
    <source>
        <strain evidence="9 10">ST58-10</strain>
    </source>
</reference>
<dbReference type="SUPFAM" id="SSF158442">
    <property type="entry name" value="DsbB-like"/>
    <property type="match status" value="1"/>
</dbReference>
<evidence type="ECO:0000256" key="7">
    <source>
        <dbReference type="ARBA" id="ARBA00023284"/>
    </source>
</evidence>
<reference evidence="10" key="1">
    <citation type="submission" date="2016-05" db="EMBL/GenBank/DDBJ databases">
        <authorList>
            <person name="Baek K."/>
            <person name="Yang S.-J."/>
        </authorList>
    </citation>
    <scope>NUCLEOTIDE SEQUENCE [LARGE SCALE GENOMIC DNA]</scope>
    <source>
        <strain evidence="10">ST58-10</strain>
    </source>
</reference>
<gene>
    <name evidence="9" type="ORF">A8C75_06540</name>
</gene>
<keyword evidence="6 8" id="KW-0472">Membrane</keyword>
<comment type="subcellular location">
    <subcellularLocation>
        <location evidence="1">Cell membrane</location>
        <topology evidence="1">Multi-pass membrane protein</topology>
    </subcellularLocation>
</comment>
<evidence type="ECO:0000256" key="1">
    <source>
        <dbReference type="ARBA" id="ARBA00004651"/>
    </source>
</evidence>
<evidence type="ECO:0000256" key="4">
    <source>
        <dbReference type="ARBA" id="ARBA00022982"/>
    </source>
</evidence>
<dbReference type="PANTHER" id="PTHR36570">
    <property type="entry name" value="DISULFIDE BOND FORMATION PROTEIN B"/>
    <property type="match status" value="1"/>
</dbReference>
<keyword evidence="10" id="KW-1185">Reference proteome</keyword>
<evidence type="ECO:0000256" key="5">
    <source>
        <dbReference type="ARBA" id="ARBA00022989"/>
    </source>
</evidence>
<sequence>MIPKSATSGMSYRLSNFIGLSICAGALGFALLYLQQEQGLESCPLCTLTRFIFLCLTLLFGIGWILNPRPWLQRLLSGLNLLLLIAGLATSLKHAWINATATPDCTADTPPDALSALQSISQALADNCASGTDWSLLGLQVPHLSLLLFVVLLVLVWQQLRKKSRRSYFN</sequence>
<dbReference type="OrthoDB" id="3711263at2"/>
<evidence type="ECO:0000313" key="10">
    <source>
        <dbReference type="Proteomes" id="UP000078070"/>
    </source>
</evidence>
<evidence type="ECO:0000313" key="9">
    <source>
        <dbReference type="EMBL" id="ANG62184.1"/>
    </source>
</evidence>
<evidence type="ECO:0000256" key="2">
    <source>
        <dbReference type="ARBA" id="ARBA00022475"/>
    </source>
</evidence>
<dbReference type="RefSeq" id="WP_067379714.1">
    <property type="nucleotide sequence ID" value="NZ_CP015839.1"/>
</dbReference>
<dbReference type="GO" id="GO:0006457">
    <property type="term" value="P:protein folding"/>
    <property type="evidence" value="ECO:0007669"/>
    <property type="project" value="InterPro"/>
</dbReference>